<comment type="function">
    <text evidence="9">Catalyzes the radical-mediated insertion of two sulfur atoms into the C-6 and C-8 positions of the octanoyl moiety bound to the lipoyl domains of lipoate-dependent enzymes, thereby converting the octanoylated domains into lipoylated derivatives.</text>
</comment>
<dbReference type="GO" id="GO:0016992">
    <property type="term" value="F:lipoate synthase activity"/>
    <property type="evidence" value="ECO:0007669"/>
    <property type="project" value="UniProtKB-UniRule"/>
</dbReference>
<dbReference type="SFLD" id="SFLDF00271">
    <property type="entry name" value="lipoyl_synthase"/>
    <property type="match status" value="1"/>
</dbReference>
<dbReference type="NCBIfam" id="TIGR00510">
    <property type="entry name" value="lipA"/>
    <property type="match status" value="1"/>
</dbReference>
<dbReference type="GO" id="GO:0009249">
    <property type="term" value="P:protein lipoylation"/>
    <property type="evidence" value="ECO:0007669"/>
    <property type="project" value="UniProtKB-UniRule"/>
</dbReference>
<dbReference type="InterPro" id="IPR031691">
    <property type="entry name" value="LIAS_N"/>
</dbReference>
<evidence type="ECO:0000256" key="5">
    <source>
        <dbReference type="ARBA" id="ARBA00022723"/>
    </source>
</evidence>
<dbReference type="SFLD" id="SFLDS00029">
    <property type="entry name" value="Radical_SAM"/>
    <property type="match status" value="1"/>
</dbReference>
<dbReference type="Pfam" id="PF16881">
    <property type="entry name" value="LIAS_N"/>
    <property type="match status" value="1"/>
</dbReference>
<dbReference type="Gene3D" id="3.20.20.70">
    <property type="entry name" value="Aldolase class I"/>
    <property type="match status" value="1"/>
</dbReference>
<dbReference type="CDD" id="cd01335">
    <property type="entry name" value="Radical_SAM"/>
    <property type="match status" value="1"/>
</dbReference>
<keyword evidence="4 9" id="KW-0949">S-adenosyl-L-methionine</keyword>
<dbReference type="SFLD" id="SFLDG01058">
    <property type="entry name" value="lipoyl_synthase_like"/>
    <property type="match status" value="1"/>
</dbReference>
<proteinExistence type="inferred from homology"/>
<dbReference type="InterPro" id="IPR003698">
    <property type="entry name" value="Lipoyl_synth"/>
</dbReference>
<dbReference type="UniPathway" id="UPA00538">
    <property type="reaction ID" value="UER00593"/>
</dbReference>
<keyword evidence="7 9" id="KW-0411">Iron-sulfur</keyword>
<dbReference type="Proteomes" id="UP000272729">
    <property type="component" value="Unassembled WGS sequence"/>
</dbReference>
<feature type="binding site" evidence="9">
    <location>
        <position position="85"/>
    </location>
    <ligand>
        <name>[4Fe-4S] cluster</name>
        <dbReference type="ChEBI" id="CHEBI:49883"/>
        <label>2</label>
        <note>4Fe-4S-S-AdoMet</note>
    </ligand>
</feature>
<feature type="binding site" evidence="9">
    <location>
        <position position="55"/>
    </location>
    <ligand>
        <name>[4Fe-4S] cluster</name>
        <dbReference type="ChEBI" id="CHEBI:49883"/>
        <label>1</label>
    </ligand>
</feature>
<comment type="caution">
    <text evidence="11">The sequence shown here is derived from an EMBL/GenBank/DDBJ whole genome shotgun (WGS) entry which is preliminary data.</text>
</comment>
<keyword evidence="3 9" id="KW-0808">Transferase</keyword>
<evidence type="ECO:0000256" key="4">
    <source>
        <dbReference type="ARBA" id="ARBA00022691"/>
    </source>
</evidence>
<reference evidence="11 12" key="1">
    <citation type="submission" date="2018-10" db="EMBL/GenBank/DDBJ databases">
        <title>Sequencing the genomes of 1000 actinobacteria strains.</title>
        <authorList>
            <person name="Klenk H.-P."/>
        </authorList>
    </citation>
    <scope>NUCLEOTIDE SEQUENCE [LARGE SCALE GENOMIC DNA]</scope>
    <source>
        <strain evidence="11 12">DSM 43911</strain>
    </source>
</reference>
<dbReference type="GO" id="GO:0051539">
    <property type="term" value="F:4 iron, 4 sulfur cluster binding"/>
    <property type="evidence" value="ECO:0007669"/>
    <property type="project" value="UniProtKB-UniRule"/>
</dbReference>
<name>A0A495X688_9PSEU</name>
<dbReference type="PANTHER" id="PTHR10949">
    <property type="entry name" value="LIPOYL SYNTHASE"/>
    <property type="match status" value="1"/>
</dbReference>
<dbReference type="InterPro" id="IPR013785">
    <property type="entry name" value="Aldolase_TIM"/>
</dbReference>
<dbReference type="AlphaFoldDB" id="A0A495X688"/>
<dbReference type="EC" id="2.8.1.8" evidence="9"/>
<dbReference type="InterPro" id="IPR006638">
    <property type="entry name" value="Elp3/MiaA/NifB-like_rSAM"/>
</dbReference>
<dbReference type="NCBIfam" id="NF004019">
    <property type="entry name" value="PRK05481.1"/>
    <property type="match status" value="1"/>
</dbReference>
<evidence type="ECO:0000313" key="11">
    <source>
        <dbReference type="EMBL" id="RKT69901.1"/>
    </source>
</evidence>
<dbReference type="SMART" id="SM00729">
    <property type="entry name" value="Elp3"/>
    <property type="match status" value="1"/>
</dbReference>
<gene>
    <name evidence="9" type="primary">lipA</name>
    <name evidence="11" type="ORF">DFJ66_3139</name>
</gene>
<feature type="binding site" evidence="9">
    <location>
        <position position="81"/>
    </location>
    <ligand>
        <name>[4Fe-4S] cluster</name>
        <dbReference type="ChEBI" id="CHEBI:49883"/>
        <label>2</label>
        <note>4Fe-4S-S-AdoMet</note>
    </ligand>
</feature>
<feature type="binding site" evidence="9">
    <location>
        <position position="292"/>
    </location>
    <ligand>
        <name>[4Fe-4S] cluster</name>
        <dbReference type="ChEBI" id="CHEBI:49883"/>
        <label>1</label>
    </ligand>
</feature>
<dbReference type="OrthoDB" id="9787898at2"/>
<feature type="binding site" evidence="9">
    <location>
        <position position="88"/>
    </location>
    <ligand>
        <name>[4Fe-4S] cluster</name>
        <dbReference type="ChEBI" id="CHEBI:49883"/>
        <label>2</label>
        <note>4Fe-4S-S-AdoMet</note>
    </ligand>
</feature>
<dbReference type="GO" id="GO:0005737">
    <property type="term" value="C:cytoplasm"/>
    <property type="evidence" value="ECO:0007669"/>
    <property type="project" value="UniProtKB-SubCell"/>
</dbReference>
<comment type="pathway">
    <text evidence="9">Protein modification; protein lipoylation via endogenous pathway; protein N(6)-(lipoyl)lysine from octanoyl-[acyl-carrier-protein]: step 2/2.</text>
</comment>
<evidence type="ECO:0000256" key="8">
    <source>
        <dbReference type="ARBA" id="ARBA00047326"/>
    </source>
</evidence>
<accession>A0A495X688</accession>
<evidence type="ECO:0000256" key="2">
    <source>
        <dbReference type="ARBA" id="ARBA00022490"/>
    </source>
</evidence>
<dbReference type="Pfam" id="PF04055">
    <property type="entry name" value="Radical_SAM"/>
    <property type="match status" value="1"/>
</dbReference>
<dbReference type="NCBIfam" id="NF009544">
    <property type="entry name" value="PRK12928.1"/>
    <property type="match status" value="1"/>
</dbReference>
<comment type="similarity">
    <text evidence="9">Belongs to the radical SAM superfamily. Lipoyl synthase family.</text>
</comment>
<keyword evidence="12" id="KW-1185">Reference proteome</keyword>
<dbReference type="PANTHER" id="PTHR10949:SF0">
    <property type="entry name" value="LIPOYL SYNTHASE, MITOCHONDRIAL"/>
    <property type="match status" value="1"/>
</dbReference>
<feature type="domain" description="Radical SAM core" evidence="10">
    <location>
        <begin position="67"/>
        <end position="281"/>
    </location>
</feature>
<evidence type="ECO:0000256" key="9">
    <source>
        <dbReference type="HAMAP-Rule" id="MF_00206"/>
    </source>
</evidence>
<dbReference type="PIRSF" id="PIRSF005963">
    <property type="entry name" value="Lipoyl_synth"/>
    <property type="match status" value="1"/>
</dbReference>
<keyword evidence="6 9" id="KW-0408">Iron</keyword>
<evidence type="ECO:0000313" key="12">
    <source>
        <dbReference type="Proteomes" id="UP000272729"/>
    </source>
</evidence>
<dbReference type="EMBL" id="RBXR01000001">
    <property type="protein sequence ID" value="RKT69901.1"/>
    <property type="molecule type" value="Genomic_DNA"/>
</dbReference>
<feature type="binding site" evidence="9">
    <location>
        <position position="66"/>
    </location>
    <ligand>
        <name>[4Fe-4S] cluster</name>
        <dbReference type="ChEBI" id="CHEBI:49883"/>
        <label>1</label>
    </ligand>
</feature>
<feature type="binding site" evidence="9">
    <location>
        <position position="60"/>
    </location>
    <ligand>
        <name>[4Fe-4S] cluster</name>
        <dbReference type="ChEBI" id="CHEBI:49883"/>
        <label>1</label>
    </ligand>
</feature>
<protein>
    <recommendedName>
        <fullName evidence="9">Lipoyl synthase</fullName>
        <ecNumber evidence="9">2.8.1.8</ecNumber>
    </recommendedName>
    <alternativeName>
        <fullName evidence="9">Lip-syn</fullName>
        <shortName evidence="9">LS</shortName>
    </alternativeName>
    <alternativeName>
        <fullName evidence="9">Lipoate synthase</fullName>
    </alternativeName>
    <alternativeName>
        <fullName evidence="9">Lipoic acid synthase</fullName>
    </alternativeName>
    <alternativeName>
        <fullName evidence="9">Sulfur insertion protein LipA</fullName>
    </alternativeName>
</protein>
<dbReference type="InterPro" id="IPR007197">
    <property type="entry name" value="rSAM"/>
</dbReference>
<comment type="catalytic activity">
    <reaction evidence="8 9">
        <text>[[Fe-S] cluster scaffold protein carrying a second [4Fe-4S](2+) cluster] + N(6)-octanoyl-L-lysyl-[protein] + 2 oxidized [2Fe-2S]-[ferredoxin] + 2 S-adenosyl-L-methionine + 4 H(+) = [[Fe-S] cluster scaffold protein] + N(6)-[(R)-dihydrolipoyl]-L-lysyl-[protein] + 4 Fe(3+) + 2 hydrogen sulfide + 2 5'-deoxyadenosine + 2 L-methionine + 2 reduced [2Fe-2S]-[ferredoxin]</text>
        <dbReference type="Rhea" id="RHEA:16585"/>
        <dbReference type="Rhea" id="RHEA-COMP:9928"/>
        <dbReference type="Rhea" id="RHEA-COMP:10000"/>
        <dbReference type="Rhea" id="RHEA-COMP:10001"/>
        <dbReference type="Rhea" id="RHEA-COMP:10475"/>
        <dbReference type="Rhea" id="RHEA-COMP:14568"/>
        <dbReference type="Rhea" id="RHEA-COMP:14569"/>
        <dbReference type="ChEBI" id="CHEBI:15378"/>
        <dbReference type="ChEBI" id="CHEBI:17319"/>
        <dbReference type="ChEBI" id="CHEBI:29034"/>
        <dbReference type="ChEBI" id="CHEBI:29919"/>
        <dbReference type="ChEBI" id="CHEBI:33722"/>
        <dbReference type="ChEBI" id="CHEBI:33737"/>
        <dbReference type="ChEBI" id="CHEBI:33738"/>
        <dbReference type="ChEBI" id="CHEBI:57844"/>
        <dbReference type="ChEBI" id="CHEBI:59789"/>
        <dbReference type="ChEBI" id="CHEBI:78809"/>
        <dbReference type="ChEBI" id="CHEBI:83100"/>
        <dbReference type="EC" id="2.8.1.8"/>
    </reaction>
</comment>
<keyword evidence="5 9" id="KW-0479">Metal-binding</keyword>
<dbReference type="RefSeq" id="WP_121221995.1">
    <property type="nucleotide sequence ID" value="NZ_JBIUBA010000010.1"/>
</dbReference>
<dbReference type="PROSITE" id="PS51918">
    <property type="entry name" value="RADICAL_SAM"/>
    <property type="match status" value="1"/>
</dbReference>
<dbReference type="GO" id="GO:0046872">
    <property type="term" value="F:metal ion binding"/>
    <property type="evidence" value="ECO:0007669"/>
    <property type="project" value="UniProtKB-KW"/>
</dbReference>
<dbReference type="SUPFAM" id="SSF102114">
    <property type="entry name" value="Radical SAM enzymes"/>
    <property type="match status" value="1"/>
</dbReference>
<dbReference type="FunFam" id="3.20.20.70:FF:000116">
    <property type="entry name" value="Lipoyl synthase"/>
    <property type="match status" value="1"/>
</dbReference>
<keyword evidence="1 9" id="KW-0004">4Fe-4S</keyword>
<evidence type="ECO:0000256" key="3">
    <source>
        <dbReference type="ARBA" id="ARBA00022679"/>
    </source>
</evidence>
<keyword evidence="2 9" id="KW-0963">Cytoplasm</keyword>
<comment type="cofactor">
    <cofactor evidence="9">
        <name>[4Fe-4S] cluster</name>
        <dbReference type="ChEBI" id="CHEBI:49883"/>
    </cofactor>
    <text evidence="9">Binds 2 [4Fe-4S] clusters per subunit. One cluster is coordinated with 3 cysteines and an exchangeable S-adenosyl-L-methionine.</text>
</comment>
<evidence type="ECO:0000256" key="7">
    <source>
        <dbReference type="ARBA" id="ARBA00023014"/>
    </source>
</evidence>
<evidence type="ECO:0000259" key="10">
    <source>
        <dbReference type="PROSITE" id="PS51918"/>
    </source>
</evidence>
<dbReference type="HAMAP" id="MF_00206">
    <property type="entry name" value="Lipoyl_synth"/>
    <property type="match status" value="1"/>
</dbReference>
<sequence>MTVVPEGRKLLRLEVRNSQTPIEKKPSWIKTKAKMGPEYRELKGLVKREGLHTVCEEAGCPNIYECWEDREATFLIGGEQCTRRCDFCQIDTGKPADLDRDEPRRVAESVQAMGLRYSTVTGVARDDLEDGGAWLYAETVRQIHALNPGTGVELLIPDFNAVPEQLAEVFDSRPEVLAHNLETVPRIFKRIRPAFRYERSLEVITKAREAGLVTKSNLILGMGETPEEVTEALHDLYDAGCEIITITQYLRPSPRHHPVERWVKPEEFVVHKETAEGIGFSGVMAGPLVRSSYRAGRLYAQAVQKRGDEVPENLRHLLEAGGAAQEITSLLAR</sequence>
<comment type="subcellular location">
    <subcellularLocation>
        <location evidence="9">Cytoplasm</location>
    </subcellularLocation>
</comment>
<dbReference type="InterPro" id="IPR058240">
    <property type="entry name" value="rSAM_sf"/>
</dbReference>
<organism evidence="11 12">
    <name type="scientific">Saccharothrix variisporea</name>
    <dbReference type="NCBI Taxonomy" id="543527"/>
    <lineage>
        <taxon>Bacteria</taxon>
        <taxon>Bacillati</taxon>
        <taxon>Actinomycetota</taxon>
        <taxon>Actinomycetes</taxon>
        <taxon>Pseudonocardiales</taxon>
        <taxon>Pseudonocardiaceae</taxon>
        <taxon>Saccharothrix</taxon>
    </lineage>
</organism>
<evidence type="ECO:0000256" key="6">
    <source>
        <dbReference type="ARBA" id="ARBA00023004"/>
    </source>
</evidence>
<evidence type="ECO:0000256" key="1">
    <source>
        <dbReference type="ARBA" id="ARBA00022485"/>
    </source>
</evidence>